<keyword evidence="9" id="KW-1185">Reference proteome</keyword>
<comment type="similarity">
    <text evidence="1">Belongs to the bacterial solute-binding protein ModA family.</text>
</comment>
<evidence type="ECO:0000256" key="5">
    <source>
        <dbReference type="ARBA" id="ARBA00062515"/>
    </source>
</evidence>
<dbReference type="EMBL" id="CP060820">
    <property type="protein sequence ID" value="QNP39653.1"/>
    <property type="molecule type" value="Genomic_DNA"/>
</dbReference>
<dbReference type="GO" id="GO:0030973">
    <property type="term" value="F:molybdate ion binding"/>
    <property type="evidence" value="ECO:0007669"/>
    <property type="project" value="TreeGrafter"/>
</dbReference>
<evidence type="ECO:0000256" key="7">
    <source>
        <dbReference type="SAM" id="SignalP"/>
    </source>
</evidence>
<dbReference type="GO" id="GO:0015689">
    <property type="term" value="P:molybdate ion transport"/>
    <property type="evidence" value="ECO:0007669"/>
    <property type="project" value="InterPro"/>
</dbReference>
<evidence type="ECO:0000256" key="4">
    <source>
        <dbReference type="ARBA" id="ARBA00022729"/>
    </source>
</evidence>
<feature type="binding site" evidence="6">
    <location>
        <position position="174"/>
    </location>
    <ligand>
        <name>molybdate</name>
        <dbReference type="ChEBI" id="CHEBI:36264"/>
    </ligand>
</feature>
<dbReference type="PIRSF" id="PIRSF004846">
    <property type="entry name" value="ModA"/>
    <property type="match status" value="1"/>
</dbReference>
<keyword evidence="4 7" id="KW-0732">Signal</keyword>
<proteinExistence type="inferred from homology"/>
<dbReference type="InterPro" id="IPR050682">
    <property type="entry name" value="ModA/WtpA"/>
</dbReference>
<dbReference type="GO" id="GO:1901359">
    <property type="term" value="F:tungstate binding"/>
    <property type="evidence" value="ECO:0007669"/>
    <property type="project" value="UniProtKB-ARBA"/>
</dbReference>
<feature type="binding site" evidence="6">
    <location>
        <position position="36"/>
    </location>
    <ligand>
        <name>molybdate</name>
        <dbReference type="ChEBI" id="CHEBI:36264"/>
    </ligand>
</feature>
<keyword evidence="3 6" id="KW-0479">Metal-binding</keyword>
<name>A0A7H0FUD7_9GAMM</name>
<evidence type="ECO:0000256" key="6">
    <source>
        <dbReference type="PIRSR" id="PIRSR004846-1"/>
    </source>
</evidence>
<evidence type="ECO:0000313" key="9">
    <source>
        <dbReference type="Proteomes" id="UP000516018"/>
    </source>
</evidence>
<dbReference type="Proteomes" id="UP000516018">
    <property type="component" value="Chromosome"/>
</dbReference>
<feature type="binding site" evidence="6">
    <location>
        <position position="192"/>
    </location>
    <ligand>
        <name>molybdate</name>
        <dbReference type="ChEBI" id="CHEBI:36264"/>
    </ligand>
</feature>
<comment type="subunit">
    <text evidence="5">The complex is composed of two ATP-binding proteins (ModC), two transmembrane proteins (ModB) and a solute-binding protein (ModA).</text>
</comment>
<feature type="binding site" evidence="6">
    <location>
        <position position="63"/>
    </location>
    <ligand>
        <name>molybdate</name>
        <dbReference type="ChEBI" id="CHEBI:36264"/>
    </ligand>
</feature>
<organism evidence="8 9">
    <name type="scientific">Agrilutibacter terrestris</name>
    <dbReference type="NCBI Taxonomy" id="2865112"/>
    <lineage>
        <taxon>Bacteria</taxon>
        <taxon>Pseudomonadati</taxon>
        <taxon>Pseudomonadota</taxon>
        <taxon>Gammaproteobacteria</taxon>
        <taxon>Lysobacterales</taxon>
        <taxon>Lysobacteraceae</taxon>
        <taxon>Agrilutibacter</taxon>
    </lineage>
</organism>
<dbReference type="Gene3D" id="3.40.190.10">
    <property type="entry name" value="Periplasmic binding protein-like II"/>
    <property type="match status" value="2"/>
</dbReference>
<dbReference type="KEGG" id="lsx:H8B22_08955"/>
<evidence type="ECO:0000256" key="2">
    <source>
        <dbReference type="ARBA" id="ARBA00022505"/>
    </source>
</evidence>
<dbReference type="SUPFAM" id="SSF53850">
    <property type="entry name" value="Periplasmic binding protein-like II"/>
    <property type="match status" value="1"/>
</dbReference>
<feature type="signal peptide" evidence="7">
    <location>
        <begin position="1"/>
        <end position="20"/>
    </location>
</feature>
<dbReference type="Pfam" id="PF13531">
    <property type="entry name" value="SBP_bac_11"/>
    <property type="match status" value="1"/>
</dbReference>
<gene>
    <name evidence="8" type="primary">modA</name>
    <name evidence="8" type="ORF">H8B22_08955</name>
</gene>
<dbReference type="RefSeq" id="WP_187711099.1">
    <property type="nucleotide sequence ID" value="NZ_CP060820.1"/>
</dbReference>
<reference evidence="8 9" key="1">
    <citation type="submission" date="2020-08" db="EMBL/GenBank/DDBJ databases">
        <title>Lysobacter sp. II4 sp. nov., isolated from soil.</title>
        <authorList>
            <person name="Woo C.Y."/>
            <person name="Kim J."/>
        </authorList>
    </citation>
    <scope>NUCLEOTIDE SEQUENCE [LARGE SCALE GENOMIC DNA]</scope>
    <source>
        <strain evidence="8 9">II4</strain>
    </source>
</reference>
<dbReference type="GO" id="GO:0030288">
    <property type="term" value="C:outer membrane-bounded periplasmic space"/>
    <property type="evidence" value="ECO:0007669"/>
    <property type="project" value="TreeGrafter"/>
</dbReference>
<feature type="chain" id="PRO_5028980230" evidence="7">
    <location>
        <begin position="21"/>
        <end position="256"/>
    </location>
</feature>
<evidence type="ECO:0000256" key="1">
    <source>
        <dbReference type="ARBA" id="ARBA00009175"/>
    </source>
</evidence>
<dbReference type="PANTHER" id="PTHR30632">
    <property type="entry name" value="MOLYBDATE-BINDING PERIPLASMIC PROTEIN"/>
    <property type="match status" value="1"/>
</dbReference>
<dbReference type="FunFam" id="3.40.190.10:FF:000035">
    <property type="entry name" value="Molybdate ABC transporter substrate-binding protein"/>
    <property type="match status" value="1"/>
</dbReference>
<dbReference type="GO" id="GO:0046872">
    <property type="term" value="F:metal ion binding"/>
    <property type="evidence" value="ECO:0007669"/>
    <property type="project" value="UniProtKB-KW"/>
</dbReference>
<dbReference type="AlphaFoldDB" id="A0A7H0FUD7"/>
<protein>
    <submittedName>
        <fullName evidence="8">Molybdate ABC transporter substrate-binding protein</fullName>
    </submittedName>
</protein>
<accession>A0A7H0FUD7</accession>
<dbReference type="InterPro" id="IPR005950">
    <property type="entry name" value="ModA"/>
</dbReference>
<evidence type="ECO:0000256" key="3">
    <source>
        <dbReference type="ARBA" id="ARBA00022723"/>
    </source>
</evidence>
<keyword evidence="2 6" id="KW-0500">Molybdenum</keyword>
<sequence length="256" mass="27173">MRILRCLLLSALLACGSLHAAAPATEQPVRVFAAASLTDALNEVASQWKRAGHPQPSLAFGASSALAKQVEAGAPADLYASADLKWMDYLDQRGRIDSATRANLLGNTLVLIAPAGKAFKARMQPGFAIAAAFKGKLCTGEPGVVPVGIYAKQALEHLRWWQPLQGRIVGTDDVRTALAFVERGECGAGIVYATDARISGAVATVAAFPAQTHAPIVYPFALTRDARPEAAAFLRFLRSPQAAAIFRRHGFTVPKD</sequence>
<dbReference type="PANTHER" id="PTHR30632:SF17">
    <property type="entry name" value="MOLYBDATE-BINDING PROTEIN MODA"/>
    <property type="match status" value="1"/>
</dbReference>
<evidence type="ECO:0000313" key="8">
    <source>
        <dbReference type="EMBL" id="QNP39653.1"/>
    </source>
</evidence>
<dbReference type="NCBIfam" id="TIGR01256">
    <property type="entry name" value="modA"/>
    <property type="match status" value="1"/>
</dbReference>